<protein>
    <recommendedName>
        <fullName evidence="6">FMN dependent NADH:quinone oxidoreductase</fullName>
        <ecNumber evidence="6">1.6.5.-</ecNumber>
    </recommendedName>
    <alternativeName>
        <fullName evidence="6">Azo-dye reductase</fullName>
    </alternativeName>
    <alternativeName>
        <fullName evidence="6">FMN-dependent NADH-azo compound oxidoreductase</fullName>
    </alternativeName>
    <alternativeName>
        <fullName evidence="6">FMN-dependent NADH-azoreductase</fullName>
        <ecNumber evidence="6">1.7.1.17</ecNumber>
    </alternativeName>
</protein>
<comment type="function">
    <text evidence="6">Also exhibits azoreductase activity. Catalyzes the reductive cleavage of the azo bond in aromatic azo compounds to the corresponding amines.</text>
</comment>
<evidence type="ECO:0000313" key="9">
    <source>
        <dbReference type="Proteomes" id="UP001629059"/>
    </source>
</evidence>
<gene>
    <name evidence="6" type="primary">azoR</name>
    <name evidence="8" type="ORF">ABS768_02800</name>
</gene>
<proteinExistence type="inferred from homology"/>
<keyword evidence="2 6" id="KW-0288">FMN</keyword>
<comment type="function">
    <text evidence="6">Quinone reductase that provides resistance to thiol-specific stress caused by electrophilic quinones.</text>
</comment>
<dbReference type="PANTHER" id="PTHR43741">
    <property type="entry name" value="FMN-DEPENDENT NADH-AZOREDUCTASE 1"/>
    <property type="match status" value="1"/>
</dbReference>
<dbReference type="InterPro" id="IPR023048">
    <property type="entry name" value="NADH:quinone_OxRdtase_FMN_depd"/>
</dbReference>
<feature type="domain" description="Flavodoxin-like fold" evidence="7">
    <location>
        <begin position="2"/>
        <end position="197"/>
    </location>
</feature>
<dbReference type="Pfam" id="PF02525">
    <property type="entry name" value="Flavodoxin_2"/>
    <property type="match status" value="1"/>
</dbReference>
<dbReference type="Proteomes" id="UP001629059">
    <property type="component" value="Unassembled WGS sequence"/>
</dbReference>
<dbReference type="RefSeq" id="WP_408073455.1">
    <property type="nucleotide sequence ID" value="NZ_JBELQB010000002.1"/>
</dbReference>
<comment type="subunit">
    <text evidence="6">Homodimer.</text>
</comment>
<organism evidence="8 9">
    <name type="scientific">Flavobacterium rhizophilum</name>
    <dbReference type="NCBI Taxonomy" id="3163296"/>
    <lineage>
        <taxon>Bacteria</taxon>
        <taxon>Pseudomonadati</taxon>
        <taxon>Bacteroidota</taxon>
        <taxon>Flavobacteriia</taxon>
        <taxon>Flavobacteriales</taxon>
        <taxon>Flavobacteriaceae</taxon>
        <taxon>Flavobacterium</taxon>
    </lineage>
</organism>
<dbReference type="InterPro" id="IPR003680">
    <property type="entry name" value="Flavodoxin_fold"/>
</dbReference>
<dbReference type="InterPro" id="IPR029039">
    <property type="entry name" value="Flavoprotein-like_sf"/>
</dbReference>
<evidence type="ECO:0000256" key="6">
    <source>
        <dbReference type="HAMAP-Rule" id="MF_01216"/>
    </source>
</evidence>
<comment type="cofactor">
    <cofactor evidence="6">
        <name>FMN</name>
        <dbReference type="ChEBI" id="CHEBI:58210"/>
    </cofactor>
    <text evidence="6">Binds 1 FMN per subunit.</text>
</comment>
<comment type="similarity">
    <text evidence="6">Belongs to the azoreductase type 1 family.</text>
</comment>
<comment type="caution">
    <text evidence="6">Lacks conserved residue(s) required for the propagation of feature annotation.</text>
</comment>
<comment type="catalytic activity">
    <reaction evidence="6">
        <text>2 a quinone + NADH + H(+) = 2 a 1,4-benzosemiquinone + NAD(+)</text>
        <dbReference type="Rhea" id="RHEA:65952"/>
        <dbReference type="ChEBI" id="CHEBI:15378"/>
        <dbReference type="ChEBI" id="CHEBI:57540"/>
        <dbReference type="ChEBI" id="CHEBI:57945"/>
        <dbReference type="ChEBI" id="CHEBI:132124"/>
        <dbReference type="ChEBI" id="CHEBI:134225"/>
    </reaction>
</comment>
<dbReference type="PANTHER" id="PTHR43741:SF4">
    <property type="entry name" value="FMN-DEPENDENT NADH:QUINONE OXIDOREDUCTASE"/>
    <property type="match status" value="1"/>
</dbReference>
<dbReference type="SUPFAM" id="SSF52218">
    <property type="entry name" value="Flavoproteins"/>
    <property type="match status" value="1"/>
</dbReference>
<keyword evidence="4 6" id="KW-0520">NAD</keyword>
<dbReference type="HAMAP" id="MF_01216">
    <property type="entry name" value="Azoreductase_type1"/>
    <property type="match status" value="1"/>
</dbReference>
<dbReference type="EC" id="1.7.1.17" evidence="6"/>
<evidence type="ECO:0000256" key="5">
    <source>
        <dbReference type="ARBA" id="ARBA00048542"/>
    </source>
</evidence>
<evidence type="ECO:0000256" key="1">
    <source>
        <dbReference type="ARBA" id="ARBA00022630"/>
    </source>
</evidence>
<reference evidence="8 9" key="1">
    <citation type="submission" date="2024-06" db="EMBL/GenBank/DDBJ databases">
        <authorList>
            <person name="Kaempfer P."/>
            <person name="Viver T."/>
        </authorList>
    </citation>
    <scope>NUCLEOTIDE SEQUENCE [LARGE SCALE GENOMIC DNA]</scope>
    <source>
        <strain evidence="8 9">ST-75</strain>
    </source>
</reference>
<dbReference type="InterPro" id="IPR050104">
    <property type="entry name" value="FMN-dep_NADH:Q_OxRdtase_AzoR1"/>
</dbReference>
<evidence type="ECO:0000259" key="7">
    <source>
        <dbReference type="Pfam" id="PF02525"/>
    </source>
</evidence>
<name>A0ABW8Y8W1_9FLAO</name>
<dbReference type="EC" id="1.6.5.-" evidence="6"/>
<keyword evidence="9" id="KW-1185">Reference proteome</keyword>
<sequence length="201" mass="22049">MKQILHIKSSLMGKQSYSIKLGDTIVEQIQDKYPGSTIEELNLVELGLPHLTPEVLGTFFIPEEQMTENDRKSIRLSDQLVEQLMKADIIVMGAPLINFTIPSSLKAWIDHITRAGVTFGYGEDGRPVGKVTGKKVYVAMASGGIYSEGPGKVNDFVAPYLKAFLGFLGMTDLTVFRAEGLKVPGVKEMAMKKAISDIIID</sequence>
<feature type="binding site" evidence="6">
    <location>
        <begin position="16"/>
        <end position="18"/>
    </location>
    <ligand>
        <name>FMN</name>
        <dbReference type="ChEBI" id="CHEBI:58210"/>
    </ligand>
</feature>
<comment type="caution">
    <text evidence="8">The sequence shown here is derived from an EMBL/GenBank/DDBJ whole genome shotgun (WGS) entry which is preliminary data.</text>
</comment>
<accession>A0ABW8Y8W1</accession>
<feature type="binding site" evidence="6">
    <location>
        <position position="10"/>
    </location>
    <ligand>
        <name>FMN</name>
        <dbReference type="ChEBI" id="CHEBI:58210"/>
    </ligand>
</feature>
<evidence type="ECO:0000313" key="8">
    <source>
        <dbReference type="EMBL" id="MFL9836408.1"/>
    </source>
</evidence>
<comment type="catalytic activity">
    <reaction evidence="5">
        <text>N,N-dimethyl-1,4-phenylenediamine + anthranilate + 2 NAD(+) = 2-(4-dimethylaminophenyl)diazenylbenzoate + 2 NADH + 2 H(+)</text>
        <dbReference type="Rhea" id="RHEA:55872"/>
        <dbReference type="ChEBI" id="CHEBI:15378"/>
        <dbReference type="ChEBI" id="CHEBI:15783"/>
        <dbReference type="ChEBI" id="CHEBI:16567"/>
        <dbReference type="ChEBI" id="CHEBI:57540"/>
        <dbReference type="ChEBI" id="CHEBI:57945"/>
        <dbReference type="ChEBI" id="CHEBI:71579"/>
        <dbReference type="EC" id="1.7.1.17"/>
    </reaction>
    <physiologicalReaction direction="right-to-left" evidence="5">
        <dbReference type="Rhea" id="RHEA:55874"/>
    </physiologicalReaction>
</comment>
<keyword evidence="3 6" id="KW-0560">Oxidoreductase</keyword>
<dbReference type="Gene3D" id="3.40.50.360">
    <property type="match status" value="1"/>
</dbReference>
<evidence type="ECO:0000256" key="3">
    <source>
        <dbReference type="ARBA" id="ARBA00023002"/>
    </source>
</evidence>
<evidence type="ECO:0000256" key="4">
    <source>
        <dbReference type="ARBA" id="ARBA00023027"/>
    </source>
</evidence>
<keyword evidence="1 6" id="KW-0285">Flavoprotein</keyword>
<dbReference type="EMBL" id="JBELQB010000002">
    <property type="protein sequence ID" value="MFL9836408.1"/>
    <property type="molecule type" value="Genomic_DNA"/>
</dbReference>
<evidence type="ECO:0000256" key="2">
    <source>
        <dbReference type="ARBA" id="ARBA00022643"/>
    </source>
</evidence>